<name>A0A507CT62_9FUNG</name>
<dbReference type="STRING" id="286115.A0A507CT62"/>
<feature type="region of interest" description="Disordered" evidence="1">
    <location>
        <begin position="358"/>
        <end position="405"/>
    </location>
</feature>
<dbReference type="VEuPathDB" id="FungiDB:SeMB42_g05250"/>
<comment type="caution">
    <text evidence="3">The sequence shown here is derived from an EMBL/GenBank/DDBJ whole genome shotgun (WGS) entry which is preliminary data.</text>
</comment>
<evidence type="ECO:0000313" key="4">
    <source>
        <dbReference type="Proteomes" id="UP000317494"/>
    </source>
</evidence>
<dbReference type="Proteomes" id="UP000317494">
    <property type="component" value="Unassembled WGS sequence"/>
</dbReference>
<gene>
    <name evidence="3" type="ORF">SeLEV6574_g05678</name>
    <name evidence="2" type="ORF">SeMB42_g05250</name>
</gene>
<sequence>MAAADLDHLEPPLYTTSRRGSVSILDIKPDNQDQLLFLNSISAGSVPANLHFNYSSTNNPNIYHQLISPLNHTGHLSPSRYREDASARPTLPWNLFTNFQPDNPVVSPLVSPTTQYFMDFTNPSYTGIDTSTTSTNASSNSSSIPYSSPNDDNDNDNLDLDHHHLHLHDDNGEMLYHQHYLPFPNTPHPSQLQQYMSHAHQHLMVSAAGLLSVTDPLDTAPASPTQLHVQLQDFYTSNAAAYAQQPMLEILAPAAASQTPGPSDAAHDPIHQGRRRATTSQMQNSGGVGPLRHPHRHKSDSTLIFTATNNPTKHIKYDNNVIHPLYSHHLHHPQLQIQQLPTPLPLPHHRYIEEDEIEENEADDEYSASSDAEYHPSASRRSPDPAVHAPPHKRFSSTSSSTSPSSKILLTYSVETVDGAIDTEPFTTRILDPTFADKDAAIEYLKDEAKTAGFSVLVRTSKKDYVVLICNCGRRLKPLKAARVRNRKQKTPMTGCSWRIVLVKGVDNMWSYRASNEMAHNHGPIEF</sequence>
<dbReference type="OrthoDB" id="5573160at2759"/>
<proteinExistence type="predicted"/>
<feature type="region of interest" description="Disordered" evidence="1">
    <location>
        <begin position="255"/>
        <end position="297"/>
    </location>
</feature>
<dbReference type="AlphaFoldDB" id="A0A507CT62"/>
<dbReference type="Proteomes" id="UP000320475">
    <property type="component" value="Unassembled WGS sequence"/>
</dbReference>
<feature type="compositionally biased region" description="Low complexity" evidence="1">
    <location>
        <begin position="131"/>
        <end position="150"/>
    </location>
</feature>
<feature type="compositionally biased region" description="Low complexity" evidence="1">
    <location>
        <begin position="396"/>
        <end position="405"/>
    </location>
</feature>
<evidence type="ECO:0000313" key="3">
    <source>
        <dbReference type="EMBL" id="TPX42295.1"/>
    </source>
</evidence>
<organism evidence="3 5">
    <name type="scientific">Synchytrium endobioticum</name>
    <dbReference type="NCBI Taxonomy" id="286115"/>
    <lineage>
        <taxon>Eukaryota</taxon>
        <taxon>Fungi</taxon>
        <taxon>Fungi incertae sedis</taxon>
        <taxon>Chytridiomycota</taxon>
        <taxon>Chytridiomycota incertae sedis</taxon>
        <taxon>Chytridiomycetes</taxon>
        <taxon>Synchytriales</taxon>
        <taxon>Synchytriaceae</taxon>
        <taxon>Synchytrium</taxon>
    </lineage>
</organism>
<keyword evidence="4" id="KW-1185">Reference proteome</keyword>
<dbReference type="EMBL" id="QEAN01000242">
    <property type="protein sequence ID" value="TPX42168.1"/>
    <property type="molecule type" value="Genomic_DNA"/>
</dbReference>
<feature type="region of interest" description="Disordered" evidence="1">
    <location>
        <begin position="131"/>
        <end position="158"/>
    </location>
</feature>
<evidence type="ECO:0008006" key="6">
    <source>
        <dbReference type="Google" id="ProtNLM"/>
    </source>
</evidence>
<dbReference type="EMBL" id="QEAM01000278">
    <property type="protein sequence ID" value="TPX42295.1"/>
    <property type="molecule type" value="Genomic_DNA"/>
</dbReference>
<evidence type="ECO:0000313" key="5">
    <source>
        <dbReference type="Proteomes" id="UP000320475"/>
    </source>
</evidence>
<evidence type="ECO:0000256" key="1">
    <source>
        <dbReference type="SAM" id="MobiDB-lite"/>
    </source>
</evidence>
<evidence type="ECO:0000313" key="2">
    <source>
        <dbReference type="EMBL" id="TPX42168.1"/>
    </source>
</evidence>
<reference evidence="4 5" key="1">
    <citation type="journal article" date="2019" name="Sci. Rep.">
        <title>Comparative genomics of chytrid fungi reveal insights into the obligate biotrophic and pathogenic lifestyle of Synchytrium endobioticum.</title>
        <authorList>
            <person name="van de Vossenberg B.T.L.H."/>
            <person name="Warris S."/>
            <person name="Nguyen H.D.T."/>
            <person name="van Gent-Pelzer M.P.E."/>
            <person name="Joly D.L."/>
            <person name="van de Geest H.C."/>
            <person name="Bonants P.J.M."/>
            <person name="Smith D.S."/>
            <person name="Levesque C.A."/>
            <person name="van der Lee T.A.J."/>
        </authorList>
    </citation>
    <scope>NUCLEOTIDE SEQUENCE [LARGE SCALE GENOMIC DNA]</scope>
    <source>
        <strain evidence="3 5">LEV6574</strain>
        <strain evidence="2 4">MB42</strain>
    </source>
</reference>
<protein>
    <recommendedName>
        <fullName evidence="6">FAR1 domain-containing protein</fullName>
    </recommendedName>
</protein>
<accession>A0A507CT62</accession>